<gene>
    <name evidence="2" type="ORF">Q4568_08085</name>
</gene>
<accession>A0AAW7Y585</accession>
<proteinExistence type="predicted"/>
<comment type="caution">
    <text evidence="2">The sequence shown here is derived from an EMBL/GenBank/DDBJ whole genome shotgun (WGS) entry which is preliminary data.</text>
</comment>
<dbReference type="PANTHER" id="PTHR43685">
    <property type="entry name" value="GLYCOSYLTRANSFERASE"/>
    <property type="match status" value="1"/>
</dbReference>
<dbReference type="CDD" id="cd00761">
    <property type="entry name" value="Glyco_tranf_GTA_type"/>
    <property type="match status" value="1"/>
</dbReference>
<evidence type="ECO:0000313" key="2">
    <source>
        <dbReference type="EMBL" id="MDO6542488.1"/>
    </source>
</evidence>
<sequence>MIKLSVIIPTCNRQHSLRRSVNSVLDQNIDNLEVIVVDDYKEDQTSDITNLFADISCVRVVKSWSHSPSGARNIGVSNAKGEYITFLDDDDIYLPGRLKNMLSYFETSATTLSFVSSGRFFETDDFKTIFGDDSQIYGEITLSDVLEDNGIDIGFLMRRDFFNKLNGFDETFSSLEDWDIILRSLLVNNGYKLQRLDYVVNAEIDRNRVSFSQEKSRNKLADKYLFTFGSKWYYENKLRGLHELGLFDWRIFLKSLRYSHSLLPIKIVIKHLLKAKKNDAN</sequence>
<dbReference type="Proteomes" id="UP001170624">
    <property type="component" value="Unassembled WGS sequence"/>
</dbReference>
<protein>
    <submittedName>
        <fullName evidence="2">Glycosyltransferase family 2 protein</fullName>
    </submittedName>
</protein>
<dbReference type="Gene3D" id="3.90.550.10">
    <property type="entry name" value="Spore Coat Polysaccharide Biosynthesis Protein SpsA, Chain A"/>
    <property type="match status" value="1"/>
</dbReference>
<organism evidence="2 3">
    <name type="scientific">Photobacterium sanguinicancri</name>
    <dbReference type="NCBI Taxonomy" id="875932"/>
    <lineage>
        <taxon>Bacteria</taxon>
        <taxon>Pseudomonadati</taxon>
        <taxon>Pseudomonadota</taxon>
        <taxon>Gammaproteobacteria</taxon>
        <taxon>Vibrionales</taxon>
        <taxon>Vibrionaceae</taxon>
        <taxon>Photobacterium</taxon>
    </lineage>
</organism>
<dbReference type="InterPro" id="IPR001173">
    <property type="entry name" value="Glyco_trans_2-like"/>
</dbReference>
<feature type="domain" description="Glycosyltransferase 2-like" evidence="1">
    <location>
        <begin position="5"/>
        <end position="127"/>
    </location>
</feature>
<name>A0AAW7Y585_9GAMM</name>
<dbReference type="PANTHER" id="PTHR43685:SF2">
    <property type="entry name" value="GLYCOSYLTRANSFERASE 2-LIKE DOMAIN-CONTAINING PROTEIN"/>
    <property type="match status" value="1"/>
</dbReference>
<dbReference type="RefSeq" id="WP_303498971.1">
    <property type="nucleotide sequence ID" value="NZ_JAUOPU010000006.1"/>
</dbReference>
<dbReference type="Pfam" id="PF00535">
    <property type="entry name" value="Glycos_transf_2"/>
    <property type="match status" value="1"/>
</dbReference>
<dbReference type="EMBL" id="JAUOPU010000006">
    <property type="protein sequence ID" value="MDO6542488.1"/>
    <property type="molecule type" value="Genomic_DNA"/>
</dbReference>
<evidence type="ECO:0000259" key="1">
    <source>
        <dbReference type="Pfam" id="PF00535"/>
    </source>
</evidence>
<dbReference type="InterPro" id="IPR050834">
    <property type="entry name" value="Glycosyltransf_2"/>
</dbReference>
<reference evidence="2" key="1">
    <citation type="submission" date="2023-07" db="EMBL/GenBank/DDBJ databases">
        <title>Genome content predicts the carbon catabolic preferences of heterotrophic bacteria.</title>
        <authorList>
            <person name="Gralka M."/>
        </authorList>
    </citation>
    <scope>NUCLEOTIDE SEQUENCE</scope>
    <source>
        <strain evidence="2">G2M05</strain>
    </source>
</reference>
<dbReference type="SUPFAM" id="SSF53448">
    <property type="entry name" value="Nucleotide-diphospho-sugar transferases"/>
    <property type="match status" value="1"/>
</dbReference>
<evidence type="ECO:0000313" key="3">
    <source>
        <dbReference type="Proteomes" id="UP001170624"/>
    </source>
</evidence>
<dbReference type="InterPro" id="IPR029044">
    <property type="entry name" value="Nucleotide-diphossugar_trans"/>
</dbReference>
<dbReference type="AlphaFoldDB" id="A0AAW7Y585"/>